<keyword evidence="4" id="KW-1185">Reference proteome</keyword>
<reference evidence="3 4" key="1">
    <citation type="submission" date="2020-04" db="EMBL/GenBank/DDBJ databases">
        <title>Salinimonas sp. HHU 13199.</title>
        <authorList>
            <person name="Cui X."/>
            <person name="Zhang D."/>
        </authorList>
    </citation>
    <scope>NUCLEOTIDE SEQUENCE [LARGE SCALE GENOMIC DNA]</scope>
    <source>
        <strain evidence="3 4">HHU 13199</strain>
    </source>
</reference>
<keyword evidence="1" id="KW-1133">Transmembrane helix</keyword>
<dbReference type="EMBL" id="JABBXD010000007">
    <property type="protein sequence ID" value="MBD3586549.1"/>
    <property type="molecule type" value="Genomic_DNA"/>
</dbReference>
<organism evidence="3 4">
    <name type="scientific">Salinimonas profundi</name>
    <dbReference type="NCBI Taxonomy" id="2729140"/>
    <lineage>
        <taxon>Bacteria</taxon>
        <taxon>Pseudomonadati</taxon>
        <taxon>Pseudomonadota</taxon>
        <taxon>Gammaproteobacteria</taxon>
        <taxon>Alteromonadales</taxon>
        <taxon>Alteromonadaceae</taxon>
        <taxon>Alteromonas/Salinimonas group</taxon>
        <taxon>Salinimonas</taxon>
    </lineage>
</organism>
<evidence type="ECO:0000256" key="2">
    <source>
        <dbReference type="SAM" id="SignalP"/>
    </source>
</evidence>
<keyword evidence="1" id="KW-0812">Transmembrane</keyword>
<comment type="caution">
    <text evidence="3">The sequence shown here is derived from an EMBL/GenBank/DDBJ whole genome shotgun (WGS) entry which is preliminary data.</text>
</comment>
<name>A0ABR8LR33_9ALTE</name>
<accession>A0ABR8LR33</accession>
<dbReference type="Proteomes" id="UP000624419">
    <property type="component" value="Unassembled WGS sequence"/>
</dbReference>
<gene>
    <name evidence="3" type="ORF">HHX48_12450</name>
</gene>
<dbReference type="RefSeq" id="WP_191025579.1">
    <property type="nucleotide sequence ID" value="NZ_JABBXD010000007.1"/>
</dbReference>
<proteinExistence type="predicted"/>
<evidence type="ECO:0000313" key="3">
    <source>
        <dbReference type="EMBL" id="MBD3586549.1"/>
    </source>
</evidence>
<evidence type="ECO:0000313" key="4">
    <source>
        <dbReference type="Proteomes" id="UP000624419"/>
    </source>
</evidence>
<keyword evidence="1" id="KW-0472">Membrane</keyword>
<sequence length="217" mass="22132">MMKKIMIGAAVGAALLCNGAAFAEPIMGGQTNVEVTAPLADLGITPALLGGELVSADPLTLGFDITGGDLDFTTLAGTIEHEGASISLTDDMGNDDDSDDVTVVLSDFLINTSTAILSADVNGGGMVDLFSLDLTGLDAAAVTDLFNPQISLNFLDAASGLLEDTFGLEEGTLMGAQFGLAATAPMAMSADVSEPALFGALAGGFFGLAMYRRRRQQ</sequence>
<keyword evidence="2" id="KW-0732">Signal</keyword>
<feature type="transmembrane region" description="Helical" evidence="1">
    <location>
        <begin position="195"/>
        <end position="211"/>
    </location>
</feature>
<feature type="chain" id="PRO_5045400612" description="PEP-CTERM sorting domain-containing protein" evidence="2">
    <location>
        <begin position="24"/>
        <end position="217"/>
    </location>
</feature>
<protein>
    <recommendedName>
        <fullName evidence="5">PEP-CTERM sorting domain-containing protein</fullName>
    </recommendedName>
</protein>
<evidence type="ECO:0008006" key="5">
    <source>
        <dbReference type="Google" id="ProtNLM"/>
    </source>
</evidence>
<feature type="signal peptide" evidence="2">
    <location>
        <begin position="1"/>
        <end position="23"/>
    </location>
</feature>
<evidence type="ECO:0000256" key="1">
    <source>
        <dbReference type="SAM" id="Phobius"/>
    </source>
</evidence>